<dbReference type="PANTHER" id="PTHR33700:SF4">
    <property type="entry name" value="MYB-LIKE PROTEIN X"/>
    <property type="match status" value="1"/>
</dbReference>
<comment type="caution">
    <text evidence="3">The sequence shown here is derived from an EMBL/GenBank/DDBJ whole genome shotgun (WGS) entry which is preliminary data.</text>
</comment>
<keyword evidence="2" id="KW-0812">Transmembrane</keyword>
<dbReference type="PROSITE" id="PS00588">
    <property type="entry name" value="FLAGELLA_BB_ROD"/>
    <property type="match status" value="1"/>
</dbReference>
<feature type="compositionally biased region" description="Polar residues" evidence="1">
    <location>
        <begin position="53"/>
        <end position="65"/>
    </location>
</feature>
<keyword evidence="2" id="KW-0472">Membrane</keyword>
<gene>
    <name evidence="3" type="ORF">HPP92_026661</name>
</gene>
<protein>
    <submittedName>
        <fullName evidence="3">Uncharacterized protein</fullName>
    </submittedName>
</protein>
<feature type="region of interest" description="Disordered" evidence="1">
    <location>
        <begin position="48"/>
        <end position="205"/>
    </location>
</feature>
<evidence type="ECO:0000256" key="1">
    <source>
        <dbReference type="SAM" id="MobiDB-lite"/>
    </source>
</evidence>
<dbReference type="Proteomes" id="UP000636800">
    <property type="component" value="Unassembled WGS sequence"/>
</dbReference>
<sequence>MRQSSSRNQRSKGGFRLKHVLQICLLLAICVWLLYQVKHSHDKKRAFEERATKTSSKMTDQQPDTFNLGRKGLPLVKENESMSETHSTMVEDEEEGQDGEQEHEQDLRQEEAEDEEGKGGVDDGIDEQDQDGGDDENEHDEEFASEEERDGLVEEHEDDTREAREENYKRDDVSSAVAHDSRTTEREADGMGVEEGGLDEDQMGNHERGDAVVESMDRTAKSYVNSTLVYSANMSNISTTAFASGGNITIPNADLPVNDISSMKNGSEAEVYAPNTTKELHPNTTTALVENTVEVSALPTAKVLDDQMPAVEFTTSNTSDNVASTQTPLHGAITEESTSRLTLPSIQDELKHNNVVSAK</sequence>
<feature type="compositionally biased region" description="Acidic residues" evidence="1">
    <location>
        <begin position="90"/>
        <end position="99"/>
    </location>
</feature>
<dbReference type="EMBL" id="JADCNL010000080">
    <property type="protein sequence ID" value="KAG0450967.1"/>
    <property type="molecule type" value="Genomic_DNA"/>
</dbReference>
<dbReference type="InterPro" id="IPR019776">
    <property type="entry name" value="Flagellar_basal_body_rod_CS"/>
</dbReference>
<evidence type="ECO:0000313" key="3">
    <source>
        <dbReference type="EMBL" id="KAG0450967.1"/>
    </source>
</evidence>
<keyword evidence="2" id="KW-1133">Transmembrane helix</keyword>
<feature type="compositionally biased region" description="Acidic residues" evidence="1">
    <location>
        <begin position="123"/>
        <end position="149"/>
    </location>
</feature>
<feature type="compositionally biased region" description="Basic and acidic residues" evidence="1">
    <location>
        <begin position="100"/>
        <end position="110"/>
    </location>
</feature>
<name>A0A835U779_VANPL</name>
<feature type="transmembrane region" description="Helical" evidence="2">
    <location>
        <begin position="20"/>
        <end position="37"/>
    </location>
</feature>
<dbReference type="PANTHER" id="PTHR33700">
    <property type="entry name" value="MYB-LIKE PROTEIN X"/>
    <property type="match status" value="1"/>
</dbReference>
<evidence type="ECO:0000256" key="2">
    <source>
        <dbReference type="SAM" id="Phobius"/>
    </source>
</evidence>
<accession>A0A835U779</accession>
<feature type="compositionally biased region" description="Basic and acidic residues" evidence="1">
    <location>
        <begin position="150"/>
        <end position="189"/>
    </location>
</feature>
<proteinExistence type="predicted"/>
<organism evidence="3 4">
    <name type="scientific">Vanilla planifolia</name>
    <name type="common">Vanilla</name>
    <dbReference type="NCBI Taxonomy" id="51239"/>
    <lineage>
        <taxon>Eukaryota</taxon>
        <taxon>Viridiplantae</taxon>
        <taxon>Streptophyta</taxon>
        <taxon>Embryophyta</taxon>
        <taxon>Tracheophyta</taxon>
        <taxon>Spermatophyta</taxon>
        <taxon>Magnoliopsida</taxon>
        <taxon>Liliopsida</taxon>
        <taxon>Asparagales</taxon>
        <taxon>Orchidaceae</taxon>
        <taxon>Vanilloideae</taxon>
        <taxon>Vanilleae</taxon>
        <taxon>Vanilla</taxon>
    </lineage>
</organism>
<dbReference type="OrthoDB" id="658187at2759"/>
<dbReference type="AlphaFoldDB" id="A0A835U779"/>
<keyword evidence="4" id="KW-1185">Reference proteome</keyword>
<reference evidence="3 4" key="1">
    <citation type="journal article" date="2020" name="Nat. Food">
        <title>A phased Vanilla planifolia genome enables genetic improvement of flavour and production.</title>
        <authorList>
            <person name="Hasing T."/>
            <person name="Tang H."/>
            <person name="Brym M."/>
            <person name="Khazi F."/>
            <person name="Huang T."/>
            <person name="Chambers A.H."/>
        </authorList>
    </citation>
    <scope>NUCLEOTIDE SEQUENCE [LARGE SCALE GENOMIC DNA]</scope>
    <source>
        <tissue evidence="3">Leaf</tissue>
    </source>
</reference>
<evidence type="ECO:0000313" key="4">
    <source>
        <dbReference type="Proteomes" id="UP000636800"/>
    </source>
</evidence>